<geneLocation type="plasmid" evidence="3 4">
    <name>paNv_CAN3</name>
</geneLocation>
<comment type="function">
    <text evidence="1">Required for disulfide bond formation in some periplasmic proteins. Acts by transferring its disulfide bond to other proteins and is reduced in the process.</text>
</comment>
<dbReference type="PANTHER" id="PTHR35272:SF3">
    <property type="entry name" value="THIOL:DISULFIDE INTERCHANGE PROTEIN DSBC"/>
    <property type="match status" value="1"/>
</dbReference>
<dbReference type="EMBL" id="FN545218">
    <property type="protein sequence ID" value="CBA74025.1"/>
    <property type="molecule type" value="Genomic_DNA"/>
</dbReference>
<dbReference type="GO" id="GO:0016853">
    <property type="term" value="F:isomerase activity"/>
    <property type="evidence" value="ECO:0007669"/>
    <property type="project" value="UniProtKB-KW"/>
</dbReference>
<dbReference type="RefSeq" id="WP_026823447.1">
    <property type="nucleotide sequence ID" value="NZ_CP123526.1"/>
</dbReference>
<protein>
    <recommendedName>
        <fullName evidence="1">Thiol:disulfide interchange protein</fullName>
    </recommendedName>
</protein>
<comment type="subcellular location">
    <subcellularLocation>
        <location evidence="1">Periplasm</location>
    </subcellularLocation>
</comment>
<dbReference type="GO" id="GO:0042597">
    <property type="term" value="C:periplasmic space"/>
    <property type="evidence" value="ECO:0007669"/>
    <property type="project" value="UniProtKB-SubCell"/>
</dbReference>
<dbReference type="PANTHER" id="PTHR35272">
    <property type="entry name" value="THIOL:DISULFIDE INTERCHANGE PROTEIN DSBC-RELATED"/>
    <property type="match status" value="1"/>
</dbReference>
<evidence type="ECO:0000256" key="1">
    <source>
        <dbReference type="RuleBase" id="RU364038"/>
    </source>
</evidence>
<comment type="similarity">
    <text evidence="1">Belongs to the thioredoxin family. DsbC subfamily.</text>
</comment>
<keyword evidence="1" id="KW-0574">Periplasm</keyword>
<keyword evidence="2" id="KW-0413">Isomerase</keyword>
<dbReference type="SUPFAM" id="SSF52833">
    <property type="entry name" value="Thioredoxin-like"/>
    <property type="match status" value="1"/>
</dbReference>
<dbReference type="InterPro" id="IPR036249">
    <property type="entry name" value="Thioredoxin-like_sf"/>
</dbReference>
<evidence type="ECO:0000313" key="2">
    <source>
        <dbReference type="EMBL" id="CBA74025.1"/>
    </source>
</evidence>
<feature type="chain" id="PRO_5042621217" description="Thiol:disulfide interchange protein" evidence="1">
    <location>
        <begin position="22"/>
        <end position="255"/>
    </location>
</feature>
<reference evidence="3" key="2">
    <citation type="submission" date="2023-04" db="EMBL/GenBank/DDBJ databases">
        <title>Genome dynamics across the evolutionary transition to endosymbiosis.</title>
        <authorList>
            <person name="Siozios S."/>
            <person name="Nadal-Jimenez P."/>
            <person name="Azagi T."/>
            <person name="Sprong H."/>
            <person name="Frost C.L."/>
            <person name="Parratt S.R."/>
            <person name="Taylor G."/>
            <person name="Brettell L."/>
            <person name="Lew K.C."/>
            <person name="Croft L."/>
            <person name="King K.C."/>
            <person name="Brockhurst M.A."/>
            <person name="Hypsa V."/>
            <person name="Novakova E."/>
            <person name="Darby A.C."/>
            <person name="Hurst G.D.D."/>
        </authorList>
    </citation>
    <scope>NUCLEOTIDE SEQUENCE</scope>
    <source>
        <strain evidence="3">ANv_CAN</strain>
        <plasmid evidence="3">paNv_CAN3</plasmid>
    </source>
</reference>
<dbReference type="InterPro" id="IPR051470">
    <property type="entry name" value="Thiol:disulfide_interchange"/>
</dbReference>
<evidence type="ECO:0000313" key="3">
    <source>
        <dbReference type="EMBL" id="WGM08390.1"/>
    </source>
</evidence>
<dbReference type="CDD" id="cd03020">
    <property type="entry name" value="DsbA_DsbC_DsbG"/>
    <property type="match status" value="1"/>
</dbReference>
<feature type="signal peptide" evidence="1">
    <location>
        <begin position="1"/>
        <end position="21"/>
    </location>
</feature>
<gene>
    <name evidence="2" type="primary">dsbC</name>
    <name evidence="2" type="ORF">ARN_20980</name>
    <name evidence="3" type="ORF">QE258_23445</name>
</gene>
<name>D2U0R0_9GAMM</name>
<sequence length="255" mass="28605">MKKTLLCIALALSGFSATSYADEGYASIEKSSTETVFNKEALDNNPNKTLEVSKFLLPSNGIIALKNDGKLQLLTSNGRFVIKGVLYDTWAKRDLNTFEDIKEYASMIPLKSLNIKMEDLQSATWGKGPNQTIIFTDPYCEQCHVALKELSKLDPEKYTVQVLSIGALGDRSKKRNFELYCAKDRYRADRAIITGDNSIKFEQLENCDKEALLRREITAQVFGVSMIPFIIRNDGRYSVGQPTEGFVNFIKNGAK</sequence>
<dbReference type="Proteomes" id="UP001177592">
    <property type="component" value="Plasmid paNv_CAN3"/>
</dbReference>
<organism evidence="2">
    <name type="scientific">Arsenophonus nasoniae</name>
    <name type="common">son-killer infecting Nasonia vitripennis</name>
    <dbReference type="NCBI Taxonomy" id="638"/>
    <lineage>
        <taxon>Bacteria</taxon>
        <taxon>Pseudomonadati</taxon>
        <taxon>Pseudomonadota</taxon>
        <taxon>Gammaproteobacteria</taxon>
        <taxon>Enterobacterales</taxon>
        <taxon>Morganellaceae</taxon>
        <taxon>Arsenophonus</taxon>
    </lineage>
</organism>
<evidence type="ECO:0000313" key="4">
    <source>
        <dbReference type="Proteomes" id="UP001177592"/>
    </source>
</evidence>
<keyword evidence="1" id="KW-0732">Signal</keyword>
<dbReference type="EMBL" id="CP123526">
    <property type="protein sequence ID" value="WGM08390.1"/>
    <property type="molecule type" value="Genomic_DNA"/>
</dbReference>
<accession>D2U0R0</accession>
<keyword evidence="3" id="KW-0614">Plasmid</keyword>
<reference evidence="2" key="1">
    <citation type="journal article" date="2010" name="Insect Mol. Biol.">
        <title>The draft genome sequence of Arsenophonus nasoniae, son-killer bacterium of Nasonia vitripennis, reveals genes associated with virulence and symbiosis.</title>
        <authorList>
            <person name="Wilkes T."/>
            <person name="Darby A.C."/>
            <person name="Choi J."/>
            <person name="Colborne J.K."/>
            <person name="Werren J.H."/>
            <person name="Hurst G.D.D."/>
        </authorList>
    </citation>
    <scope>NUCLEOTIDE SEQUENCE</scope>
</reference>
<dbReference type="Gene3D" id="3.40.30.10">
    <property type="entry name" value="Glutaredoxin"/>
    <property type="match status" value="1"/>
</dbReference>
<dbReference type="AlphaFoldDB" id="D2U0R0"/>
<keyword evidence="4" id="KW-1185">Reference proteome</keyword>
<proteinExistence type="inferred from homology"/>
<keyword evidence="1" id="KW-0676">Redox-active center</keyword>
<dbReference type="InterPro" id="IPR033954">
    <property type="entry name" value="DiS-bond_Isoase_DsbC/G"/>
</dbReference>